<dbReference type="EMBL" id="PZQS01000012">
    <property type="protein sequence ID" value="PVD21061.1"/>
    <property type="molecule type" value="Genomic_DNA"/>
</dbReference>
<dbReference type="GO" id="GO:0005739">
    <property type="term" value="C:mitochondrion"/>
    <property type="evidence" value="ECO:0007669"/>
    <property type="project" value="TreeGrafter"/>
</dbReference>
<protein>
    <recommendedName>
        <fullName evidence="1">DUF4461 domain-containing protein</fullName>
    </recommendedName>
</protein>
<evidence type="ECO:0000259" key="1">
    <source>
        <dbReference type="Pfam" id="PF14688"/>
    </source>
</evidence>
<dbReference type="PANTHER" id="PTHR31596">
    <property type="entry name" value="T-CELL ACTIVATION INHIBITOR, MITOCHONDRIAL"/>
    <property type="match status" value="1"/>
</dbReference>
<reference evidence="2 3" key="1">
    <citation type="submission" date="2018-04" db="EMBL/GenBank/DDBJ databases">
        <title>The genome of golden apple snail Pomacea canaliculata provides insight into stress tolerance and invasive adaptation.</title>
        <authorList>
            <person name="Liu C."/>
            <person name="Liu B."/>
            <person name="Ren Y."/>
            <person name="Zhang Y."/>
            <person name="Wang H."/>
            <person name="Li S."/>
            <person name="Jiang F."/>
            <person name="Yin L."/>
            <person name="Zhang G."/>
            <person name="Qian W."/>
            <person name="Fan W."/>
        </authorList>
    </citation>
    <scope>NUCLEOTIDE SEQUENCE [LARGE SCALE GENOMIC DNA]</scope>
    <source>
        <strain evidence="2">SZHN2017</strain>
        <tissue evidence="2">Muscle</tissue>
    </source>
</reference>
<keyword evidence="3" id="KW-1185">Reference proteome</keyword>
<dbReference type="Proteomes" id="UP000245119">
    <property type="component" value="Linkage Group LG12"/>
</dbReference>
<evidence type="ECO:0000313" key="3">
    <source>
        <dbReference type="Proteomes" id="UP000245119"/>
    </source>
</evidence>
<dbReference type="AlphaFoldDB" id="A0A2T7NIQ6"/>
<accession>A0A2T7NIQ6</accession>
<proteinExistence type="predicted"/>
<sequence length="345" mass="39922">MFRPIKWHSSYYDATDQQHPNQRIPKQAPQLTLKSWLSLNIMHSRKQASSMQYVQEDINRLCDMLNAALSLQEIRWDSVWGVSHFRGCLKSFYRLYSEHPHFIKSVLKDRKLVFSNTTGVSRLGEIILSSEDVPTAWMKLLVSVPGYDAVLERLPYMEVKLSELLNDIRVVRHERSHSQVMAEEYELLLNKLLNSLRRCQDYVAQTFKNKDLSGLEMVVEGESGPLALSSAGSFLIPASVPGVLVVDFISQRMMEAYSILTGINSYLQQEEECVKECMRLLELKMLSKDDSVTPHQMISCCQRLTDDYWRYCILFNQSSLRISHYYSVMQDGLICIPWNWVGDDT</sequence>
<feature type="domain" description="DUF4461" evidence="1">
    <location>
        <begin position="32"/>
        <end position="340"/>
    </location>
</feature>
<dbReference type="InterPro" id="IPR027986">
    <property type="entry name" value="TCAIM"/>
</dbReference>
<dbReference type="OrthoDB" id="4238at2759"/>
<organism evidence="2 3">
    <name type="scientific">Pomacea canaliculata</name>
    <name type="common">Golden apple snail</name>
    <dbReference type="NCBI Taxonomy" id="400727"/>
    <lineage>
        <taxon>Eukaryota</taxon>
        <taxon>Metazoa</taxon>
        <taxon>Spiralia</taxon>
        <taxon>Lophotrochozoa</taxon>
        <taxon>Mollusca</taxon>
        <taxon>Gastropoda</taxon>
        <taxon>Caenogastropoda</taxon>
        <taxon>Architaenioglossa</taxon>
        <taxon>Ampullarioidea</taxon>
        <taxon>Ampullariidae</taxon>
        <taxon>Pomacea</taxon>
    </lineage>
</organism>
<dbReference type="Pfam" id="PF14688">
    <property type="entry name" value="DUF4461"/>
    <property type="match status" value="1"/>
</dbReference>
<comment type="caution">
    <text evidence="2">The sequence shown here is derived from an EMBL/GenBank/DDBJ whole genome shotgun (WGS) entry which is preliminary data.</text>
</comment>
<gene>
    <name evidence="2" type="ORF">C0Q70_19227</name>
</gene>
<dbReference type="PANTHER" id="PTHR31596:SF1">
    <property type="entry name" value="T-CELL ACTIVATION INHIBITOR, MITOCHONDRIAL"/>
    <property type="match status" value="1"/>
</dbReference>
<name>A0A2T7NIQ6_POMCA</name>
<evidence type="ECO:0000313" key="2">
    <source>
        <dbReference type="EMBL" id="PVD21061.1"/>
    </source>
</evidence>
<dbReference type="InterPro" id="IPR027989">
    <property type="entry name" value="DUF4461"/>
</dbReference>